<dbReference type="EMBL" id="JAFHKP010000033">
    <property type="protein sequence ID" value="KAG5469959.1"/>
    <property type="molecule type" value="Genomic_DNA"/>
</dbReference>
<dbReference type="GeneID" id="94169374"/>
<evidence type="ECO:0000313" key="3">
    <source>
        <dbReference type="EMBL" id="KAG5469959.1"/>
    </source>
</evidence>
<feature type="compositionally biased region" description="Low complexity" evidence="1">
    <location>
        <begin position="441"/>
        <end position="461"/>
    </location>
</feature>
<evidence type="ECO:0000256" key="2">
    <source>
        <dbReference type="SAM" id="Phobius"/>
    </source>
</evidence>
<keyword evidence="2" id="KW-0812">Transmembrane</keyword>
<organism evidence="3 4">
    <name type="scientific">Leishmania enriettii</name>
    <dbReference type="NCBI Taxonomy" id="5663"/>
    <lineage>
        <taxon>Eukaryota</taxon>
        <taxon>Discoba</taxon>
        <taxon>Euglenozoa</taxon>
        <taxon>Kinetoplastea</taxon>
        <taxon>Metakinetoplastina</taxon>
        <taxon>Trypanosomatida</taxon>
        <taxon>Trypanosomatidae</taxon>
        <taxon>Leishmaniinae</taxon>
        <taxon>Leishmania</taxon>
    </lineage>
</organism>
<feature type="transmembrane region" description="Helical" evidence="2">
    <location>
        <begin position="318"/>
        <end position="340"/>
    </location>
</feature>
<keyword evidence="2" id="KW-0472">Membrane</keyword>
<evidence type="ECO:0000313" key="4">
    <source>
        <dbReference type="Proteomes" id="UP000674179"/>
    </source>
</evidence>
<reference evidence="3 4" key="1">
    <citation type="submission" date="2021-02" db="EMBL/GenBank/DDBJ databases">
        <title>Leishmania (Mundinia) enrietti genome sequencing and assembly.</title>
        <authorList>
            <person name="Almutairi H."/>
            <person name="Gatherer D."/>
        </authorList>
    </citation>
    <scope>NUCLEOTIDE SEQUENCE [LARGE SCALE GENOMIC DNA]</scope>
    <source>
        <strain evidence="3">CUR178</strain>
    </source>
</reference>
<feature type="region of interest" description="Disordered" evidence="1">
    <location>
        <begin position="486"/>
        <end position="507"/>
    </location>
</feature>
<evidence type="ECO:0000256" key="1">
    <source>
        <dbReference type="SAM" id="MobiDB-lite"/>
    </source>
</evidence>
<accession>A0A836GD58</accession>
<protein>
    <submittedName>
        <fullName evidence="3">Uncharacterized protein</fullName>
    </submittedName>
</protein>
<name>A0A836GD58_LEIEN</name>
<comment type="caution">
    <text evidence="3">The sequence shown here is derived from an EMBL/GenBank/DDBJ whole genome shotgun (WGS) entry which is preliminary data.</text>
</comment>
<dbReference type="PROSITE" id="PS51257">
    <property type="entry name" value="PROKAR_LIPOPROTEIN"/>
    <property type="match status" value="1"/>
</dbReference>
<keyword evidence="2" id="KW-1133">Transmembrane helix</keyword>
<dbReference type="Proteomes" id="UP000674179">
    <property type="component" value="Chromosome 33"/>
</dbReference>
<proteinExistence type="predicted"/>
<keyword evidence="4" id="KW-1185">Reference proteome</keyword>
<sequence length="585" mass="61982">MRLATCRLTAMQSRMARLSAITFFLLFGLGSCLGKLDVASSTMTGALTSHTLNATLDGAGPGSNWPGNTSELSAVASVVNETVCKSMFPWVSQCHAFLMRVSETTLGLQLSSTTSGTRSGYATYDLLSQWADKSSTVPSVLLADLRSACSEALGTTLSGLTVAASAYTVPCRSTRTYSYLPACAPAEVPVTTVYILQPSSNVKAYFSAYLCGPKATTACTDRIVVQLPSESSLYTVVTIAGLSKALEAVLAYVADVRAAFEGSPQAVGPQMGNPSAGVTATAVALRYSDVYAVLFSTSENYRTFSPATRMTLECQASFAYWALVLIAVLPLSAILFRYVWYQGRYRAKKQERRRIVDDEMHIIQGYMNPGDAQRAGNGPPPGFDASATGISSATPNWVMDANGNYYDANAAADAGAVGNQTNVGPSTDEAYQYVPEDANRSGGPEAVAAATAASEAPQQSSNGMSDNAIYQTYVDPETGETYQYPTNATSIGQGQGEPVEGPAAEHAGGDVVSSDYQSYVVPNTGDEHQYTRMDADAPSSGYQYVDPATGETYQYVDANAEGTYEYVDPATGETYQYLAEAGEQQ</sequence>
<dbReference type="AlphaFoldDB" id="A0A836GD58"/>
<dbReference type="OrthoDB" id="273203at2759"/>
<dbReference type="KEGG" id="lenr:94169374"/>
<feature type="region of interest" description="Disordered" evidence="1">
    <location>
        <begin position="435"/>
        <end position="466"/>
    </location>
</feature>
<dbReference type="RefSeq" id="XP_067689967.1">
    <property type="nucleotide sequence ID" value="XM_067833864.1"/>
</dbReference>
<gene>
    <name evidence="3" type="ORF">CUR178_02101</name>
</gene>